<gene>
    <name evidence="2" type="ORF">Cco03nite_80250</name>
</gene>
<sequence>MIPRIYQALTGKPWVTTTLDVTTDVGPTIRARFPELDAFTDLELMRMTPDEAISTGHRLRADQQRRTAPRALAHQ</sequence>
<proteinExistence type="predicted"/>
<evidence type="ECO:0000313" key="2">
    <source>
        <dbReference type="EMBL" id="GIG11325.1"/>
    </source>
</evidence>
<keyword evidence="3" id="KW-1185">Reference proteome</keyword>
<name>A0A8J3LEN4_9ACTN</name>
<accession>A0A8J3LEN4</accession>
<dbReference type="Proteomes" id="UP000630887">
    <property type="component" value="Unassembled WGS sequence"/>
</dbReference>
<evidence type="ECO:0000256" key="1">
    <source>
        <dbReference type="SAM" id="MobiDB-lite"/>
    </source>
</evidence>
<protein>
    <submittedName>
        <fullName evidence="2">Uncharacterized protein</fullName>
    </submittedName>
</protein>
<dbReference type="RefSeq" id="WP_203699277.1">
    <property type="nucleotide sequence ID" value="NZ_BAAALC010000003.1"/>
</dbReference>
<reference evidence="2 3" key="1">
    <citation type="submission" date="2021-01" db="EMBL/GenBank/DDBJ databases">
        <title>Whole genome shotgun sequence of Catellatospora coxensis NBRC 107359.</title>
        <authorList>
            <person name="Komaki H."/>
            <person name="Tamura T."/>
        </authorList>
    </citation>
    <scope>NUCLEOTIDE SEQUENCE [LARGE SCALE GENOMIC DNA]</scope>
    <source>
        <strain evidence="2 3">NBRC 107359</strain>
    </source>
</reference>
<evidence type="ECO:0000313" key="3">
    <source>
        <dbReference type="Proteomes" id="UP000630887"/>
    </source>
</evidence>
<comment type="caution">
    <text evidence="2">The sequence shown here is derived from an EMBL/GenBank/DDBJ whole genome shotgun (WGS) entry which is preliminary data.</text>
</comment>
<dbReference type="EMBL" id="BONI01000128">
    <property type="protein sequence ID" value="GIG11325.1"/>
    <property type="molecule type" value="Genomic_DNA"/>
</dbReference>
<organism evidence="2 3">
    <name type="scientific">Catellatospora coxensis</name>
    <dbReference type="NCBI Taxonomy" id="310354"/>
    <lineage>
        <taxon>Bacteria</taxon>
        <taxon>Bacillati</taxon>
        <taxon>Actinomycetota</taxon>
        <taxon>Actinomycetes</taxon>
        <taxon>Micromonosporales</taxon>
        <taxon>Micromonosporaceae</taxon>
        <taxon>Catellatospora</taxon>
    </lineage>
</organism>
<dbReference type="AlphaFoldDB" id="A0A8J3LEN4"/>
<feature type="region of interest" description="Disordered" evidence="1">
    <location>
        <begin position="53"/>
        <end position="75"/>
    </location>
</feature>